<dbReference type="GO" id="GO:0003677">
    <property type="term" value="F:DNA binding"/>
    <property type="evidence" value="ECO:0007669"/>
    <property type="project" value="UniProtKB-KW"/>
</dbReference>
<dbReference type="Pfam" id="PF01503">
    <property type="entry name" value="PRA-PH"/>
    <property type="match status" value="1"/>
</dbReference>
<dbReference type="SUPFAM" id="SSF101386">
    <property type="entry name" value="all-alpha NTP pyrophosphatases"/>
    <property type="match status" value="1"/>
</dbReference>
<evidence type="ECO:0000313" key="2">
    <source>
        <dbReference type="Proteomes" id="UP000704341"/>
    </source>
</evidence>
<reference evidence="1 2" key="1">
    <citation type="submission" date="2018-07" db="EMBL/GenBank/DDBJ databases">
        <title>Phylogenomic Insights into understanding Host Adaptation of Lactobacillus reuteri by a novel species, Lactobacillus spp. M31.</title>
        <authorList>
            <person name="Sharma S."/>
            <person name="Patil P."/>
            <person name="Korpole S."/>
            <person name="Patil P.B."/>
        </authorList>
    </citation>
    <scope>NUCLEOTIDE SEQUENCE [LARGE SCALE GENOMIC DNA]</scope>
    <source>
        <strain evidence="1 2">M31</strain>
    </source>
</reference>
<gene>
    <name evidence="1" type="ORF">DTK66_05890</name>
</gene>
<dbReference type="RefSeq" id="WP_191668075.1">
    <property type="nucleotide sequence ID" value="NZ_QORN01000020.1"/>
</dbReference>
<keyword evidence="1" id="KW-0238">DNA-binding</keyword>
<evidence type="ECO:0000313" key="1">
    <source>
        <dbReference type="EMBL" id="MBD5806645.1"/>
    </source>
</evidence>
<protein>
    <submittedName>
        <fullName evidence="1">DNA-binding protein</fullName>
    </submittedName>
</protein>
<keyword evidence="2" id="KW-1185">Reference proteome</keyword>
<dbReference type="Proteomes" id="UP000704341">
    <property type="component" value="Unassembled WGS sequence"/>
</dbReference>
<accession>A0ABR8P7E6</accession>
<proteinExistence type="predicted"/>
<sequence length="112" mass="12873">MKDYEELFQKIDQWAHERGIDHADPRVEFMKMVEEMGELSDAYNKENHAKLVDSIGDLQVALLIFCKLIGVDHYQAVETAYHEIENRIGKTTADGVFIKKSDIKSSDEKGKQ</sequence>
<dbReference type="EMBL" id="QORN01000020">
    <property type="protein sequence ID" value="MBD5806645.1"/>
    <property type="molecule type" value="Genomic_DNA"/>
</dbReference>
<dbReference type="CDD" id="cd11540">
    <property type="entry name" value="NTP-PPase_u3"/>
    <property type="match status" value="1"/>
</dbReference>
<name>A0ABR8P7E6_9LACO</name>
<comment type="caution">
    <text evidence="1">The sequence shown here is derived from an EMBL/GenBank/DDBJ whole genome shotgun (WGS) entry which is preliminary data.</text>
</comment>
<dbReference type="InterPro" id="IPR021130">
    <property type="entry name" value="PRib-ATP_PPHydrolase-like"/>
</dbReference>
<organism evidence="1 2">
    <name type="scientific">Limosilactobacillus walteri</name>
    <dbReference type="NCBI Taxonomy" id="2268022"/>
    <lineage>
        <taxon>Bacteria</taxon>
        <taxon>Bacillati</taxon>
        <taxon>Bacillota</taxon>
        <taxon>Bacilli</taxon>
        <taxon>Lactobacillales</taxon>
        <taxon>Lactobacillaceae</taxon>
        <taxon>Limosilactobacillus</taxon>
    </lineage>
</organism>
<dbReference type="Gene3D" id="1.10.287.1080">
    <property type="entry name" value="MazG-like"/>
    <property type="match status" value="1"/>
</dbReference>